<dbReference type="EMBL" id="FODY01000001">
    <property type="protein sequence ID" value="SEO38515.1"/>
    <property type="molecule type" value="Genomic_DNA"/>
</dbReference>
<evidence type="ECO:0000313" key="8">
    <source>
        <dbReference type="Proteomes" id="UP000198847"/>
    </source>
</evidence>
<dbReference type="SUPFAM" id="SSF53756">
    <property type="entry name" value="UDP-Glycosyltransferase/glycogen phosphorylase"/>
    <property type="match status" value="1"/>
</dbReference>
<keyword evidence="4 7" id="KW-0808">Transferase</keyword>
<dbReference type="InterPro" id="IPR009695">
    <property type="entry name" value="Diacylglyc_glucosyltr_N"/>
</dbReference>
<organism evidence="7 8">
    <name type="scientific">Propionispora vibrioides</name>
    <dbReference type="NCBI Taxonomy" id="112903"/>
    <lineage>
        <taxon>Bacteria</taxon>
        <taxon>Bacillati</taxon>
        <taxon>Bacillota</taxon>
        <taxon>Negativicutes</taxon>
        <taxon>Selenomonadales</taxon>
        <taxon>Sporomusaceae</taxon>
        <taxon>Propionispora</taxon>
    </lineage>
</organism>
<accession>A0A1H8P9C1</accession>
<proteinExistence type="inferred from homology"/>
<comment type="similarity">
    <text evidence="2">Belongs to the glycosyltransferase 28 family.</text>
</comment>
<dbReference type="Gene3D" id="3.40.50.2000">
    <property type="entry name" value="Glycogen Phosphorylase B"/>
    <property type="match status" value="1"/>
</dbReference>
<evidence type="ECO:0000313" key="7">
    <source>
        <dbReference type="EMBL" id="SEO38515.1"/>
    </source>
</evidence>
<dbReference type="AlphaFoldDB" id="A0A1H8P9C1"/>
<dbReference type="OrthoDB" id="9815663at2"/>
<reference evidence="7 8" key="1">
    <citation type="submission" date="2016-10" db="EMBL/GenBank/DDBJ databases">
        <authorList>
            <person name="de Groot N.N."/>
        </authorList>
    </citation>
    <scope>NUCLEOTIDE SEQUENCE [LARGE SCALE GENOMIC DNA]</scope>
    <source>
        <strain evidence="7 8">DSM 13305</strain>
    </source>
</reference>
<dbReference type="Proteomes" id="UP000198847">
    <property type="component" value="Unassembled WGS sequence"/>
</dbReference>
<protein>
    <submittedName>
        <fullName evidence="7">UDP-N-acetylglucosamine:LPS N-acetylglucosamine transferase</fullName>
    </submittedName>
</protein>
<evidence type="ECO:0000256" key="4">
    <source>
        <dbReference type="ARBA" id="ARBA00022679"/>
    </source>
</evidence>
<evidence type="ECO:0000259" key="5">
    <source>
        <dbReference type="Pfam" id="PF04101"/>
    </source>
</evidence>
<name>A0A1H8P9C1_9FIRM</name>
<dbReference type="PANTHER" id="PTHR43025">
    <property type="entry name" value="MONOGALACTOSYLDIACYLGLYCEROL SYNTHASE"/>
    <property type="match status" value="1"/>
</dbReference>
<dbReference type="Pfam" id="PF04101">
    <property type="entry name" value="Glyco_tran_28_C"/>
    <property type="match status" value="1"/>
</dbReference>
<evidence type="ECO:0000259" key="6">
    <source>
        <dbReference type="Pfam" id="PF06925"/>
    </source>
</evidence>
<dbReference type="RefSeq" id="WP_091743687.1">
    <property type="nucleotide sequence ID" value="NZ_FODY01000001.1"/>
</dbReference>
<evidence type="ECO:0000256" key="3">
    <source>
        <dbReference type="ARBA" id="ARBA00022676"/>
    </source>
</evidence>
<dbReference type="GO" id="GO:0009247">
    <property type="term" value="P:glycolipid biosynthetic process"/>
    <property type="evidence" value="ECO:0007669"/>
    <property type="project" value="InterPro"/>
</dbReference>
<dbReference type="PANTHER" id="PTHR43025:SF3">
    <property type="entry name" value="MONOGALACTOSYLDIACYLGLYCEROL SYNTHASE 1, CHLOROPLASTIC"/>
    <property type="match status" value="1"/>
</dbReference>
<dbReference type="InterPro" id="IPR007235">
    <property type="entry name" value="Glyco_trans_28_C"/>
</dbReference>
<evidence type="ECO:0000256" key="1">
    <source>
        <dbReference type="ARBA" id="ARBA00004370"/>
    </source>
</evidence>
<gene>
    <name evidence="7" type="ORF">SAMN04490178_101378</name>
</gene>
<feature type="domain" description="Diacylglycerol glucosyltransferase N-terminal" evidence="6">
    <location>
        <begin position="19"/>
        <end position="186"/>
    </location>
</feature>
<dbReference type="Pfam" id="PF06925">
    <property type="entry name" value="MGDG_synth"/>
    <property type="match status" value="1"/>
</dbReference>
<evidence type="ECO:0000256" key="2">
    <source>
        <dbReference type="ARBA" id="ARBA00006962"/>
    </source>
</evidence>
<dbReference type="InterPro" id="IPR050519">
    <property type="entry name" value="Glycosyltransf_28_UgtP"/>
</dbReference>
<sequence>MTVTPKKLLFAISDTGGGHRSAAMAISAAIAARAGSGIDCRTIDFLRATKLPGLSKAPEIYDYCSKEHVWLNNLLFRKTNTPSRITTLTNIVYHQSHRHIENELSIAQPDAVIAVHPLVIGLLAAARQKLQASWPIIAVVTDLITIHAAWASPGADLYLVPTPEAARLLTKYKIPPQRIFQAGFPVHPKFLQNKLSKVQARQKLGLHPDCFTIMLTGGGVGAGSMEEWVQMLQNRCAGKQLLVITGNNKKLYQTLHQRQATPLLHLYGFVQNMELMMAASDLIITKAGPGTILEGIAMSRPLIITGAIGIQETGNIDYVRRHRFGYYCPTPAQACKTINEIDAGLDLNSLNPALPNTTIVDGSAMIADIILQQVGWTYAHLLGGAS</sequence>
<dbReference type="GO" id="GO:0016020">
    <property type="term" value="C:membrane"/>
    <property type="evidence" value="ECO:0007669"/>
    <property type="project" value="UniProtKB-SubCell"/>
</dbReference>
<feature type="domain" description="Glycosyl transferase family 28 C-terminal" evidence="5">
    <location>
        <begin position="212"/>
        <end position="304"/>
    </location>
</feature>
<dbReference type="GO" id="GO:0016758">
    <property type="term" value="F:hexosyltransferase activity"/>
    <property type="evidence" value="ECO:0007669"/>
    <property type="project" value="InterPro"/>
</dbReference>
<dbReference type="STRING" id="112903.SAMN04490178_101378"/>
<keyword evidence="3" id="KW-0328">Glycosyltransferase</keyword>
<keyword evidence="8" id="KW-1185">Reference proteome</keyword>
<comment type="subcellular location">
    <subcellularLocation>
        <location evidence="1">Membrane</location>
    </subcellularLocation>
</comment>